<evidence type="ECO:0000313" key="2">
    <source>
        <dbReference type="EMBL" id="AJF07692.1"/>
    </source>
</evidence>
<dbReference type="Proteomes" id="UP000035036">
    <property type="component" value="Chromosome"/>
</dbReference>
<dbReference type="RefSeq" id="WP_040201654.1">
    <property type="nucleotide sequence ID" value="NZ_CP010311.1"/>
</dbReference>
<evidence type="ECO:0008006" key="4">
    <source>
        <dbReference type="Google" id="ProtNLM"/>
    </source>
</evidence>
<evidence type="ECO:0000256" key="1">
    <source>
        <dbReference type="SAM" id="SignalP"/>
    </source>
</evidence>
<dbReference type="Pfam" id="PF07437">
    <property type="entry name" value="YfaZ"/>
    <property type="match status" value="1"/>
</dbReference>
<dbReference type="HOGENOM" id="CLU_1432429_0_0_7"/>
<dbReference type="InterPro" id="IPR009998">
    <property type="entry name" value="YfaZ"/>
</dbReference>
<dbReference type="OrthoDB" id="5402455at2"/>
<organism evidence="2 3">
    <name type="scientific">Geoalkalibacter subterraneus</name>
    <dbReference type="NCBI Taxonomy" id="483547"/>
    <lineage>
        <taxon>Bacteria</taxon>
        <taxon>Pseudomonadati</taxon>
        <taxon>Thermodesulfobacteriota</taxon>
        <taxon>Desulfuromonadia</taxon>
        <taxon>Desulfuromonadales</taxon>
        <taxon>Geoalkalibacteraceae</taxon>
        <taxon>Geoalkalibacter</taxon>
    </lineage>
</organism>
<dbReference type="AlphaFoldDB" id="A0A0B5FHM6"/>
<dbReference type="KEGG" id="gsb:GSUB_15620"/>
<protein>
    <recommendedName>
        <fullName evidence="4">YfaZ</fullName>
    </recommendedName>
</protein>
<sequence length="188" mass="20402">MRFIVLLTTCLCLSASLAAADSIDLGFNDDSFQLGYAHGLVRDEYGATSVNARFLYNDEEETFLGSLGLDFTGEPGNIPGLELGVGGKLYGGNTNDNIDFLNLGVGARATYAPPRLGGLGVDGRFVYAPKIFSFLDSDRLTESEVRLTYAAVPRVKVYVGYQNVRLKPDDGSTRTIDESIRIGFIGYF</sequence>
<keyword evidence="3" id="KW-1185">Reference proteome</keyword>
<accession>A0A0B5FHM6</accession>
<evidence type="ECO:0000313" key="3">
    <source>
        <dbReference type="Proteomes" id="UP000035036"/>
    </source>
</evidence>
<keyword evidence="1" id="KW-0732">Signal</keyword>
<proteinExistence type="predicted"/>
<name>A0A0B5FHM6_9BACT</name>
<feature type="chain" id="PRO_5002102847" description="YfaZ" evidence="1">
    <location>
        <begin position="21"/>
        <end position="188"/>
    </location>
</feature>
<dbReference type="STRING" id="483547.GSUB_15620"/>
<dbReference type="EMBL" id="CP010311">
    <property type="protein sequence ID" value="AJF07692.1"/>
    <property type="molecule type" value="Genomic_DNA"/>
</dbReference>
<gene>
    <name evidence="2" type="ORF">GSUB_15620</name>
</gene>
<reference evidence="2 3" key="1">
    <citation type="journal article" date="2015" name="Genome Announc.">
        <title>Genomes of Geoalkalibacter ferrihydriticus Z-0531T and Geoalkalibacter subterraneus Red1T, Two Haloalkaliphilic Metal-Reducing Deltaproteobacteria.</title>
        <authorList>
            <person name="Badalamenti J.P."/>
            <person name="Krajmalnik-Brown R."/>
            <person name="Torres C.I."/>
            <person name="Bond D.R."/>
        </authorList>
    </citation>
    <scope>NUCLEOTIDE SEQUENCE [LARGE SCALE GENOMIC DNA]</scope>
    <source>
        <strain evidence="2 3">Red1</strain>
    </source>
</reference>
<feature type="signal peptide" evidence="1">
    <location>
        <begin position="1"/>
        <end position="20"/>
    </location>
</feature>